<gene>
    <name evidence="5" type="ORF">CfE428DRAFT_3623</name>
</gene>
<feature type="domain" description="Polyphosphate kinase-2-related" evidence="4">
    <location>
        <begin position="24"/>
        <end position="246"/>
    </location>
</feature>
<evidence type="ECO:0000259" key="4">
    <source>
        <dbReference type="Pfam" id="PF03976"/>
    </source>
</evidence>
<evidence type="ECO:0000313" key="6">
    <source>
        <dbReference type="Proteomes" id="UP000005824"/>
    </source>
</evidence>
<comment type="caution">
    <text evidence="5">The sequence shown here is derived from an EMBL/GenBank/DDBJ whole genome shotgun (WGS) entry which is preliminary data.</text>
</comment>
<proteinExistence type="inferred from homology"/>
<evidence type="ECO:0000256" key="1">
    <source>
        <dbReference type="ARBA" id="ARBA00009924"/>
    </source>
</evidence>
<dbReference type="InterPro" id="IPR022488">
    <property type="entry name" value="PPK2-related"/>
</dbReference>
<dbReference type="PANTHER" id="PTHR34383">
    <property type="entry name" value="POLYPHOSPHATE:AMP PHOSPHOTRANSFERASE-RELATED"/>
    <property type="match status" value="1"/>
</dbReference>
<evidence type="ECO:0000256" key="2">
    <source>
        <dbReference type="ARBA" id="ARBA00022679"/>
    </source>
</evidence>
<dbReference type="PANTHER" id="PTHR34383:SF3">
    <property type="entry name" value="POLYPHOSPHATE:AMP PHOSPHOTRANSFERASE"/>
    <property type="match status" value="1"/>
</dbReference>
<dbReference type="EMBL" id="ABVL01000010">
    <property type="protein sequence ID" value="EDY18965.1"/>
    <property type="molecule type" value="Genomic_DNA"/>
</dbReference>
<dbReference type="Gene3D" id="3.40.50.300">
    <property type="entry name" value="P-loop containing nucleotide triphosphate hydrolases"/>
    <property type="match status" value="1"/>
</dbReference>
<dbReference type="PIRSF" id="PIRSF028756">
    <property type="entry name" value="PPK2_prd"/>
    <property type="match status" value="1"/>
</dbReference>
<dbReference type="GO" id="GO:0008976">
    <property type="term" value="F:polyphosphate kinase activity"/>
    <property type="evidence" value="ECO:0007669"/>
    <property type="project" value="InterPro"/>
</dbReference>
<organism evidence="5 6">
    <name type="scientific">Chthoniobacter flavus Ellin428</name>
    <dbReference type="NCBI Taxonomy" id="497964"/>
    <lineage>
        <taxon>Bacteria</taxon>
        <taxon>Pseudomonadati</taxon>
        <taxon>Verrucomicrobiota</taxon>
        <taxon>Spartobacteria</taxon>
        <taxon>Chthoniobacterales</taxon>
        <taxon>Chthoniobacteraceae</taxon>
        <taxon>Chthoniobacter</taxon>
    </lineage>
</organism>
<dbReference type="InterPro" id="IPR016898">
    <property type="entry name" value="Polyphosphate_phosphotransfera"/>
</dbReference>
<dbReference type="Proteomes" id="UP000005824">
    <property type="component" value="Unassembled WGS sequence"/>
</dbReference>
<dbReference type="Pfam" id="PF03976">
    <property type="entry name" value="PPK2"/>
    <property type="match status" value="1"/>
</dbReference>
<protein>
    <recommendedName>
        <fullName evidence="4">Polyphosphate kinase-2-related domain-containing protein</fullName>
    </recommendedName>
</protein>
<dbReference type="AlphaFoldDB" id="B4D3Y5"/>
<comment type="similarity">
    <text evidence="1">Belongs to the polyphosphate kinase 2 (PPK2) family. Class I subfamily.</text>
</comment>
<dbReference type="eggNOG" id="COG2326">
    <property type="taxonomic scope" value="Bacteria"/>
</dbReference>
<dbReference type="RefSeq" id="WP_006980948.1">
    <property type="nucleotide sequence ID" value="NZ_ABVL01000010.1"/>
</dbReference>
<keyword evidence="3" id="KW-0418">Kinase</keyword>
<keyword evidence="2" id="KW-0808">Transferase</keyword>
<dbReference type="SUPFAM" id="SSF52540">
    <property type="entry name" value="P-loop containing nucleoside triphosphate hydrolases"/>
    <property type="match status" value="1"/>
</dbReference>
<evidence type="ECO:0000313" key="5">
    <source>
        <dbReference type="EMBL" id="EDY18965.1"/>
    </source>
</evidence>
<name>B4D3Y5_9BACT</name>
<dbReference type="InterPro" id="IPR027417">
    <property type="entry name" value="P-loop_NTPase"/>
</dbReference>
<evidence type="ECO:0000256" key="3">
    <source>
        <dbReference type="ARBA" id="ARBA00022777"/>
    </source>
</evidence>
<sequence length="252" mass="30043">MPTLKEPNGLKKGRRLDDLEHKSIDEDDYKPKLKDFQLRLLNLTRELSESHRSLIVVFEGPDAAGKGGAIKRLAERLDPRLLRVHSVIKPTAEEYQHHYMWRFWNKLPPYGQTVVFDRSWYGRVLVERVEGFASEKEWKRAYEEINEFERTLADDGAVIVKFYLHISKEEQLFRFKRREADPYKHWKINDEDWRNRRKWDEHNSAAEDMFEKTSTEDAPWSVIPANYKWFARLRVLKTVVEALERAGLSRKA</sequence>
<reference evidence="5 6" key="1">
    <citation type="journal article" date="2011" name="J. Bacteriol.">
        <title>Genome sequence of Chthoniobacter flavus Ellin428, an aerobic heterotrophic soil bacterium.</title>
        <authorList>
            <person name="Kant R."/>
            <person name="van Passel M.W."/>
            <person name="Palva A."/>
            <person name="Lucas S."/>
            <person name="Lapidus A."/>
            <person name="Glavina Del Rio T."/>
            <person name="Dalin E."/>
            <person name="Tice H."/>
            <person name="Bruce D."/>
            <person name="Goodwin L."/>
            <person name="Pitluck S."/>
            <person name="Larimer F.W."/>
            <person name="Land M.L."/>
            <person name="Hauser L."/>
            <person name="Sangwan P."/>
            <person name="de Vos W.M."/>
            <person name="Janssen P.H."/>
            <person name="Smidt H."/>
        </authorList>
    </citation>
    <scope>NUCLEOTIDE SEQUENCE [LARGE SCALE GENOMIC DNA]</scope>
    <source>
        <strain evidence="5 6">Ellin428</strain>
    </source>
</reference>
<dbReference type="InParanoid" id="B4D3Y5"/>
<dbReference type="STRING" id="497964.CfE428DRAFT_3623"/>
<keyword evidence="6" id="KW-1185">Reference proteome</keyword>
<accession>B4D3Y5</accession>